<organism evidence="5 6">
    <name type="scientific">Oleiagrimonas soli</name>
    <dbReference type="NCBI Taxonomy" id="1543381"/>
    <lineage>
        <taxon>Bacteria</taxon>
        <taxon>Pseudomonadati</taxon>
        <taxon>Pseudomonadota</taxon>
        <taxon>Gammaproteobacteria</taxon>
        <taxon>Lysobacterales</taxon>
        <taxon>Rhodanobacteraceae</taxon>
        <taxon>Oleiagrimonas</taxon>
    </lineage>
</organism>
<evidence type="ECO:0000313" key="6">
    <source>
        <dbReference type="Proteomes" id="UP000560000"/>
    </source>
</evidence>
<dbReference type="PANTHER" id="PTHR32305:SF17">
    <property type="entry name" value="TRNA NUCLEASE WAPA"/>
    <property type="match status" value="1"/>
</dbReference>
<feature type="compositionally biased region" description="Basic and acidic residues" evidence="2">
    <location>
        <begin position="284"/>
        <end position="298"/>
    </location>
</feature>
<feature type="compositionally biased region" description="Pro residues" evidence="2">
    <location>
        <begin position="249"/>
        <end position="278"/>
    </location>
</feature>
<gene>
    <name evidence="5" type="ORF">HNQ86_001994</name>
</gene>
<keyword evidence="1" id="KW-0677">Repeat</keyword>
<dbReference type="EMBL" id="JACHET010000001">
    <property type="protein sequence ID" value="MBB6184649.1"/>
    <property type="molecule type" value="Genomic_DNA"/>
</dbReference>
<feature type="region of interest" description="Disordered" evidence="2">
    <location>
        <begin position="242"/>
        <end position="298"/>
    </location>
</feature>
<dbReference type="Gene3D" id="2.180.10.10">
    <property type="entry name" value="RHS repeat-associated core"/>
    <property type="match status" value="1"/>
</dbReference>
<keyword evidence="3" id="KW-0732">Signal</keyword>
<evidence type="ECO:0000256" key="2">
    <source>
        <dbReference type="SAM" id="MobiDB-lite"/>
    </source>
</evidence>
<reference evidence="5 6" key="1">
    <citation type="submission" date="2020-08" db="EMBL/GenBank/DDBJ databases">
        <title>Genomic Encyclopedia of Type Strains, Phase IV (KMG-IV): sequencing the most valuable type-strain genomes for metagenomic binning, comparative biology and taxonomic classification.</title>
        <authorList>
            <person name="Goeker M."/>
        </authorList>
    </citation>
    <scope>NUCLEOTIDE SEQUENCE [LARGE SCALE GENOMIC DNA]</scope>
    <source>
        <strain evidence="5 6">DSM 107085</strain>
    </source>
</reference>
<evidence type="ECO:0000259" key="4">
    <source>
        <dbReference type="Pfam" id="PF25023"/>
    </source>
</evidence>
<accession>A0A841KLF8</accession>
<sequence>MKLSKFKKNLILLILLLVCTFVVNASERVTLYMTNYQSSVVLESDVQGGVTYQSSYQSYGLQPSAELQAGIGYAGHVGDPDAGLIYMQARYYDPVLGRFLSRDPVAPEPTNIFNFSRYAYANNNPMRYTDPDGRCVDGVTCSLMFRDHIRWRMTHPNAPADGLEKVALVGTAIMAAPTIAMGGAVAIRSPVTYLAFDWSNRSLDVVEAMKAAQERQTVAELVEAAEGTTQRFGRRIADLLEEVGKREAPPPPSPRPPPPTKPTFMPSPKPLPGIPVAPPVSDSNGDKNILRANFDNEK</sequence>
<dbReference type="RefSeq" id="WP_235205249.1">
    <property type="nucleotide sequence ID" value="NZ_JACHET010000001.1"/>
</dbReference>
<name>A0A841KLF8_9GAMM</name>
<evidence type="ECO:0000313" key="5">
    <source>
        <dbReference type="EMBL" id="MBB6184649.1"/>
    </source>
</evidence>
<dbReference type="Pfam" id="PF25023">
    <property type="entry name" value="TEN_YD-shell"/>
    <property type="match status" value="1"/>
</dbReference>
<dbReference type="InterPro" id="IPR056823">
    <property type="entry name" value="TEN-like_YD-shell"/>
</dbReference>
<feature type="signal peptide" evidence="3">
    <location>
        <begin position="1"/>
        <end position="25"/>
    </location>
</feature>
<evidence type="ECO:0000256" key="3">
    <source>
        <dbReference type="SAM" id="SignalP"/>
    </source>
</evidence>
<dbReference type="AlphaFoldDB" id="A0A841KLF8"/>
<feature type="chain" id="PRO_5032290222" evidence="3">
    <location>
        <begin position="26"/>
        <end position="298"/>
    </location>
</feature>
<proteinExistence type="predicted"/>
<dbReference type="InterPro" id="IPR022385">
    <property type="entry name" value="Rhs_assc_core"/>
</dbReference>
<protein>
    <submittedName>
        <fullName evidence="5">RHS repeat-associated protein</fullName>
    </submittedName>
</protein>
<feature type="domain" description="Teneurin-like YD-shell" evidence="4">
    <location>
        <begin position="26"/>
        <end position="126"/>
    </location>
</feature>
<comment type="caution">
    <text evidence="5">The sequence shown here is derived from an EMBL/GenBank/DDBJ whole genome shotgun (WGS) entry which is preliminary data.</text>
</comment>
<dbReference type="InterPro" id="IPR050708">
    <property type="entry name" value="T6SS_VgrG/RHS"/>
</dbReference>
<dbReference type="Proteomes" id="UP000560000">
    <property type="component" value="Unassembled WGS sequence"/>
</dbReference>
<dbReference type="NCBIfam" id="TIGR03696">
    <property type="entry name" value="Rhs_assc_core"/>
    <property type="match status" value="1"/>
</dbReference>
<evidence type="ECO:0000256" key="1">
    <source>
        <dbReference type="ARBA" id="ARBA00022737"/>
    </source>
</evidence>
<dbReference type="PANTHER" id="PTHR32305">
    <property type="match status" value="1"/>
</dbReference>